<dbReference type="Proteomes" id="UP000316851">
    <property type="component" value="Unassembled WGS sequence"/>
</dbReference>
<evidence type="ECO:0000313" key="3">
    <source>
        <dbReference type="Proteomes" id="UP000316851"/>
    </source>
</evidence>
<feature type="transmembrane region" description="Helical" evidence="1">
    <location>
        <begin position="54"/>
        <end position="79"/>
    </location>
</feature>
<comment type="caution">
    <text evidence="2">The sequence shown here is derived from an EMBL/GenBank/DDBJ whole genome shotgun (WGS) entry which is preliminary data.</text>
</comment>
<proteinExistence type="predicted"/>
<sequence length="150" mass="17269">MAYKFIIAHLEHSKLKKIYKSYYIGKIWTQVLGYLAIAFFVISIILYGTVANNIWPGFVFMQLTLVLGTSSLSLLLSLLRPYGKIILPYIYKHTKNKKYLKELKLILGFNTNAVAAAMFESNEQIARILEIDNSEQIKKDEENIESIETE</sequence>
<dbReference type="RefSeq" id="WP_140914560.1">
    <property type="nucleotide sequence ID" value="NZ_VHHP01000001.1"/>
</dbReference>
<feature type="transmembrane region" description="Helical" evidence="1">
    <location>
        <begin position="27"/>
        <end position="48"/>
    </location>
</feature>
<organism evidence="2 3">
    <name type="scientific">Metamycoplasma neophronis</name>
    <dbReference type="NCBI Taxonomy" id="872983"/>
    <lineage>
        <taxon>Bacteria</taxon>
        <taxon>Bacillati</taxon>
        <taxon>Mycoplasmatota</taxon>
        <taxon>Mycoplasmoidales</taxon>
        <taxon>Metamycoplasmataceae</taxon>
        <taxon>Metamycoplasma</taxon>
    </lineage>
</organism>
<protein>
    <submittedName>
        <fullName evidence="2">Uncharacterized protein</fullName>
    </submittedName>
</protein>
<reference evidence="2" key="1">
    <citation type="submission" date="2019-06" db="EMBL/GenBank/DDBJ databases">
        <title>Mycoplasma neophronis type strain whole genome sequence.</title>
        <authorList>
            <person name="Spergser J."/>
        </authorList>
    </citation>
    <scope>NUCLEOTIDE SEQUENCE [LARGE SCALE GENOMIC DNA]</scope>
    <source>
        <strain evidence="2">DSM 24097</strain>
    </source>
</reference>
<keyword evidence="1" id="KW-1133">Transmembrane helix</keyword>
<evidence type="ECO:0000313" key="2">
    <source>
        <dbReference type="EMBL" id="TPR54707.1"/>
    </source>
</evidence>
<name>A0ABY2Z0N2_9BACT</name>
<accession>A0ABY2Z0N2</accession>
<keyword evidence="3" id="KW-1185">Reference proteome</keyword>
<keyword evidence="1" id="KW-0812">Transmembrane</keyword>
<evidence type="ECO:0000256" key="1">
    <source>
        <dbReference type="SAM" id="Phobius"/>
    </source>
</evidence>
<dbReference type="EMBL" id="VHHP01000001">
    <property type="protein sequence ID" value="TPR54707.1"/>
    <property type="molecule type" value="Genomic_DNA"/>
</dbReference>
<keyword evidence="1" id="KW-0472">Membrane</keyword>
<gene>
    <name evidence="2" type="ORF">FJR74_00340</name>
</gene>